<proteinExistence type="predicted"/>
<dbReference type="Pfam" id="PF10672">
    <property type="entry name" value="Methyltrans_SAM"/>
    <property type="match status" value="1"/>
</dbReference>
<dbReference type="EC" id="2.1.1.-" evidence="5"/>
<dbReference type="PANTHER" id="PTHR43042:SF3">
    <property type="entry name" value="RIBOSOMAL RNA LARGE SUBUNIT METHYLTRANSFERASE YWBD-RELATED"/>
    <property type="match status" value="1"/>
</dbReference>
<sequence>MDEKTQEQAQMLANRLVKRFRHLKKWAQRCGIGAFRLYDRDIPEIPLVLDFYGSAAEPSSASQPVEAALCGALYKRPYEKDESEEEQWLAAMKDSAAAALSIAQERIFLKQRQKQKGTAQYEKLADARFEKIVSEGELSFKVNLSDYLDTGLFLDRRLLREMVRKKAANKRVLNLFSYTGAFSVCAAAGGAASTDSVDLSNTYLAWARENFSLNGMSAQLLQQWDFFGSAVGSGAGGGNRLIRADVLEFLEKAVSATQKTAALKWDIIVLDPPSFSNSKKMTDTLDLRRDYTALVTQCLKLLSSGGKLIFSANTHSFKTSAVELENGLKSFAGNLRVTDLNNKITDEDFKGKKYLLLFYLKKPISLAQ</sequence>
<dbReference type="GO" id="GO:0008168">
    <property type="term" value="F:methyltransferase activity"/>
    <property type="evidence" value="ECO:0007669"/>
    <property type="project" value="UniProtKB-KW"/>
</dbReference>
<name>A0A806KNQ2_9BACT</name>
<evidence type="ECO:0000256" key="3">
    <source>
        <dbReference type="ARBA" id="ARBA00022691"/>
    </source>
</evidence>
<evidence type="ECO:0000256" key="2">
    <source>
        <dbReference type="ARBA" id="ARBA00022679"/>
    </source>
</evidence>
<keyword evidence="3" id="KW-0949">S-adenosyl-L-methionine</keyword>
<dbReference type="AlphaFoldDB" id="A0A806KNQ2"/>
<dbReference type="GO" id="GO:0032259">
    <property type="term" value="P:methylation"/>
    <property type="evidence" value="ECO:0007669"/>
    <property type="project" value="UniProtKB-KW"/>
</dbReference>
<feature type="domain" description="S-adenosylmethionine-dependent methyltransferase" evidence="4">
    <location>
        <begin position="72"/>
        <end position="217"/>
    </location>
</feature>
<organism evidence="5">
    <name type="scientific">uncultured bacterium contig00054</name>
    <dbReference type="NCBI Taxonomy" id="1181538"/>
    <lineage>
        <taxon>Bacteria</taxon>
        <taxon>environmental samples</taxon>
    </lineage>
</organism>
<reference evidence="5" key="1">
    <citation type="submission" date="2012-03" db="EMBL/GenBank/DDBJ databases">
        <title>Functional metagenomics reveals considerable lignocellulase gene clusters in the gut microbiome of a wood-feeding higher termite.</title>
        <authorList>
            <person name="Liu N."/>
        </authorList>
    </citation>
    <scope>NUCLEOTIDE SEQUENCE</scope>
</reference>
<dbReference type="PANTHER" id="PTHR43042">
    <property type="entry name" value="SAM-DEPENDENT METHYLTRANSFERASE"/>
    <property type="match status" value="1"/>
</dbReference>
<dbReference type="Gene3D" id="3.30.750.80">
    <property type="entry name" value="RNA methyltransferase domain (HRMD) like"/>
    <property type="match status" value="1"/>
</dbReference>
<dbReference type="EMBL" id="JQ844253">
    <property type="protein sequence ID" value="AGS53831.1"/>
    <property type="molecule type" value="Genomic_DNA"/>
</dbReference>
<keyword evidence="2 5" id="KW-0808">Transferase</keyword>
<accession>A0A806KNQ2</accession>
<dbReference type="InterPro" id="IPR029063">
    <property type="entry name" value="SAM-dependent_MTases_sf"/>
</dbReference>
<dbReference type="InterPro" id="IPR019614">
    <property type="entry name" value="SAM-dep_methyl-trfase"/>
</dbReference>
<evidence type="ECO:0000256" key="1">
    <source>
        <dbReference type="ARBA" id="ARBA00022603"/>
    </source>
</evidence>
<keyword evidence="1 5" id="KW-0489">Methyltransferase</keyword>
<evidence type="ECO:0000313" key="5">
    <source>
        <dbReference type="EMBL" id="AGS53831.1"/>
    </source>
</evidence>
<evidence type="ECO:0000259" key="4">
    <source>
        <dbReference type="Pfam" id="PF10672"/>
    </source>
</evidence>
<protein>
    <submittedName>
        <fullName evidence="5">23S rRNA (Guanine-N-2-)-methyltransferase rlmL</fullName>
        <ecNumber evidence="5">2.1.1.-</ecNumber>
    </submittedName>
</protein>
<dbReference type="Gene3D" id="3.40.50.150">
    <property type="entry name" value="Vaccinia Virus protein VP39"/>
    <property type="match status" value="1"/>
</dbReference>
<dbReference type="SUPFAM" id="SSF53335">
    <property type="entry name" value="S-adenosyl-L-methionine-dependent methyltransferases"/>
    <property type="match status" value="1"/>
</dbReference>